<dbReference type="STRING" id="1513793.SAMN06296036_11292"/>
<evidence type="ECO:0008006" key="3">
    <source>
        <dbReference type="Google" id="ProtNLM"/>
    </source>
</evidence>
<evidence type="ECO:0000313" key="2">
    <source>
        <dbReference type="Proteomes" id="UP000192907"/>
    </source>
</evidence>
<evidence type="ECO:0000313" key="1">
    <source>
        <dbReference type="EMBL" id="SMF40603.1"/>
    </source>
</evidence>
<dbReference type="PANTHER" id="PTHR39338:SF7">
    <property type="entry name" value="BLL6692 PROTEIN"/>
    <property type="match status" value="1"/>
</dbReference>
<keyword evidence="2" id="KW-1185">Reference proteome</keyword>
<proteinExistence type="predicted"/>
<gene>
    <name evidence="1" type="ORF">SAMN06296036_11292</name>
</gene>
<dbReference type="Proteomes" id="UP000192907">
    <property type="component" value="Unassembled WGS sequence"/>
</dbReference>
<dbReference type="InterPro" id="IPR008912">
    <property type="entry name" value="Uncharacterised_CoxE"/>
</dbReference>
<dbReference type="Pfam" id="PF05762">
    <property type="entry name" value="VWA_CoxE"/>
    <property type="match status" value="1"/>
</dbReference>
<protein>
    <recommendedName>
        <fullName evidence="3">VWA domain containing CoxE-like protein</fullName>
    </recommendedName>
</protein>
<sequence length="391" mass="45359">MFIEFMFHLRDRGLKVGTSEWLTLIEALARGHADESVTKFYFLARSICCLSEMEFDSFDQSFMEFFHDVEVTQSIKDDFYEWLKEAKPPRHLTEEQKAMMEALNLKEVRDLFEQRLKEQQERHDGGNRWIGTGGASPFGHGGFNPAGIRVGGPGKHGMAMQIAARRQFKNFRKDLVLDTRQIGLALKKLRQWGREGSREELDIEATIDATGKNAGEIELIFKPERRNTVKLLLLMDVGGSMTYHSRVCELLFSAAFNSAHFKQFKHYYFHNCPYETLYSDIEMEEGSQTLDVLRELDDSWFVFVVGDAAMSPYELTEVGGAIDYYHQNTEPGILWVKRIKDHFPRSVWLNPEPRSYWQIPSNMIVRKVFPEMFPMTIEGIEEAIAELKRPR</sequence>
<dbReference type="OrthoDB" id="9764216at2"/>
<dbReference type="AlphaFoldDB" id="A0A1Y6C405"/>
<accession>A0A1Y6C405</accession>
<reference evidence="2" key="1">
    <citation type="submission" date="2017-04" db="EMBL/GenBank/DDBJ databases">
        <authorList>
            <person name="Varghese N."/>
            <person name="Submissions S."/>
        </authorList>
    </citation>
    <scope>NUCLEOTIDE SEQUENCE [LARGE SCALE GENOMIC DNA]</scope>
    <source>
        <strain evidence="2">RKEM611</strain>
    </source>
</reference>
<dbReference type="PANTHER" id="PTHR39338">
    <property type="entry name" value="BLL5662 PROTEIN-RELATED"/>
    <property type="match status" value="1"/>
</dbReference>
<organism evidence="1 2">
    <name type="scientific">Pseudobacteriovorax antillogorgiicola</name>
    <dbReference type="NCBI Taxonomy" id="1513793"/>
    <lineage>
        <taxon>Bacteria</taxon>
        <taxon>Pseudomonadati</taxon>
        <taxon>Bdellovibrionota</taxon>
        <taxon>Oligoflexia</taxon>
        <taxon>Oligoflexales</taxon>
        <taxon>Pseudobacteriovoracaceae</taxon>
        <taxon>Pseudobacteriovorax</taxon>
    </lineage>
</organism>
<dbReference type="EMBL" id="FWZT01000012">
    <property type="protein sequence ID" value="SMF40603.1"/>
    <property type="molecule type" value="Genomic_DNA"/>
</dbReference>
<name>A0A1Y6C405_9BACT</name>